<dbReference type="PANTHER" id="PTHR11733">
    <property type="entry name" value="ZINC METALLOPROTEASE FAMILY M13 NEPRILYSIN-RELATED"/>
    <property type="match status" value="1"/>
</dbReference>
<protein>
    <submittedName>
        <fullName evidence="10">Uncharacterized protein</fullName>
    </submittedName>
</protein>
<gene>
    <name evidence="10" type="ORF">OSB1V03_LOCUS14859</name>
</gene>
<evidence type="ECO:0000256" key="2">
    <source>
        <dbReference type="ARBA" id="ARBA00007357"/>
    </source>
</evidence>
<evidence type="ECO:0000313" key="10">
    <source>
        <dbReference type="EMBL" id="CAD7634463.1"/>
    </source>
</evidence>
<dbReference type="InterPro" id="IPR042089">
    <property type="entry name" value="Peptidase_M13_dom_2"/>
</dbReference>
<keyword evidence="5" id="KW-0378">Hydrolase</keyword>
<organism evidence="10">
    <name type="scientific">Medioppia subpectinata</name>
    <dbReference type="NCBI Taxonomy" id="1979941"/>
    <lineage>
        <taxon>Eukaryota</taxon>
        <taxon>Metazoa</taxon>
        <taxon>Ecdysozoa</taxon>
        <taxon>Arthropoda</taxon>
        <taxon>Chelicerata</taxon>
        <taxon>Arachnida</taxon>
        <taxon>Acari</taxon>
        <taxon>Acariformes</taxon>
        <taxon>Sarcoptiformes</taxon>
        <taxon>Oribatida</taxon>
        <taxon>Brachypylina</taxon>
        <taxon>Oppioidea</taxon>
        <taxon>Oppiidae</taxon>
        <taxon>Medioppia</taxon>
    </lineage>
</organism>
<dbReference type="InterPro" id="IPR018497">
    <property type="entry name" value="Peptidase_M13_C"/>
</dbReference>
<evidence type="ECO:0000259" key="8">
    <source>
        <dbReference type="Pfam" id="PF01431"/>
    </source>
</evidence>
<evidence type="ECO:0000256" key="5">
    <source>
        <dbReference type="ARBA" id="ARBA00022801"/>
    </source>
</evidence>
<feature type="domain" description="Peptidase M13 C-terminal" evidence="8">
    <location>
        <begin position="413"/>
        <end position="617"/>
    </location>
</feature>
<dbReference type="InterPro" id="IPR024079">
    <property type="entry name" value="MetalloPept_cat_dom_sf"/>
</dbReference>
<comment type="cofactor">
    <cofactor evidence="1">
        <name>Zn(2+)</name>
        <dbReference type="ChEBI" id="CHEBI:29105"/>
    </cofactor>
</comment>
<name>A0A7R9L407_9ACAR</name>
<dbReference type="EMBL" id="CAJPIZ010014690">
    <property type="protein sequence ID" value="CAG2114893.1"/>
    <property type="molecule type" value="Genomic_DNA"/>
</dbReference>
<keyword evidence="3" id="KW-0645">Protease</keyword>
<dbReference type="PROSITE" id="PS51885">
    <property type="entry name" value="NEPRILYSIN"/>
    <property type="match status" value="1"/>
</dbReference>
<dbReference type="OrthoDB" id="6475849at2759"/>
<dbReference type="AlphaFoldDB" id="A0A7R9L407"/>
<keyword evidence="11" id="KW-1185">Reference proteome</keyword>
<evidence type="ECO:0000259" key="9">
    <source>
        <dbReference type="Pfam" id="PF05649"/>
    </source>
</evidence>
<dbReference type="InterPro" id="IPR000718">
    <property type="entry name" value="Peptidase_M13"/>
</dbReference>
<dbReference type="Gene3D" id="1.10.1380.10">
    <property type="entry name" value="Neutral endopeptidase , domain2"/>
    <property type="match status" value="1"/>
</dbReference>
<evidence type="ECO:0000256" key="4">
    <source>
        <dbReference type="ARBA" id="ARBA00022723"/>
    </source>
</evidence>
<dbReference type="Proteomes" id="UP000759131">
    <property type="component" value="Unassembled WGS sequence"/>
</dbReference>
<dbReference type="Pfam" id="PF01431">
    <property type="entry name" value="Peptidase_M13"/>
    <property type="match status" value="1"/>
</dbReference>
<dbReference type="GO" id="GO:0046872">
    <property type="term" value="F:metal ion binding"/>
    <property type="evidence" value="ECO:0007669"/>
    <property type="project" value="UniProtKB-KW"/>
</dbReference>
<keyword evidence="4" id="KW-0479">Metal-binding</keyword>
<keyword evidence="7" id="KW-0482">Metalloprotease</keyword>
<dbReference type="GO" id="GO:0016485">
    <property type="term" value="P:protein processing"/>
    <property type="evidence" value="ECO:0007669"/>
    <property type="project" value="TreeGrafter"/>
</dbReference>
<evidence type="ECO:0000313" key="11">
    <source>
        <dbReference type="Proteomes" id="UP000759131"/>
    </source>
</evidence>
<evidence type="ECO:0000256" key="1">
    <source>
        <dbReference type="ARBA" id="ARBA00001947"/>
    </source>
</evidence>
<evidence type="ECO:0000256" key="6">
    <source>
        <dbReference type="ARBA" id="ARBA00022833"/>
    </source>
</evidence>
<evidence type="ECO:0000256" key="7">
    <source>
        <dbReference type="ARBA" id="ARBA00023049"/>
    </source>
</evidence>
<evidence type="ECO:0000256" key="3">
    <source>
        <dbReference type="ARBA" id="ARBA00022670"/>
    </source>
</evidence>
<dbReference type="Pfam" id="PF05649">
    <property type="entry name" value="Peptidase_M13_N"/>
    <property type="match status" value="1"/>
</dbReference>
<dbReference type="PANTHER" id="PTHR11733:SF224">
    <property type="entry name" value="NEPRILYSIN-2"/>
    <property type="match status" value="1"/>
</dbReference>
<sequence>MPAIVTMRNMYKSCMNLSAIESYGADPLREALDSLGGWPVLVGDKWDNSTFDWIAVSGQIRRLGFRTDMFVQFKVIADVLNNTKKVLFLDEATLGLRRQIITLGPNNSIVQVYHQLMVDTAMLLGADNKTRVKEEMWDVIQMETQIAQATHDPAQGEKKQSWYLHLKAFADVANQSEVLASNQTRMGHDWIRLANAIVQLPDNITARELVMVDNLNYMGYIDHLISVYNQHDKRLLANYMMWRLALQALSTGSKEMRDMRDNLHRHLYGITEKIARWKTCLSQLTGSLSMALSSLYIKHYFNSTLKGKASEMVTNLRAEFDDILHKNDWMDSETKLNAFRKSQMMKAVVGYPHQLANDTLVNGHYKTLNLTDNNFDLNIRRLRNWAQRREFEKLREVNDPQDWRNFANSANVNAFYWSQANAIVIPAGILRDVFFDNDRPQYMNFGTIGYIIGHEITHAFDNIGAQFDEIGNARNWWKNETRLHYNSKAQCMVKQYSGFTLTNGLKINGDLTLKENIADNGALKEAYNAYEKYTEKFGHELQLPGLKYTPRQLFWISAAMNWCSKSSPEMFKTRLDTDTHSPSQARVNVALSNFKEFSQSFSCKPGTDMNPNPKKRCTVW</sequence>
<dbReference type="Gene3D" id="3.40.390.10">
    <property type="entry name" value="Collagenase (Catalytic Domain)"/>
    <property type="match status" value="1"/>
</dbReference>
<dbReference type="SUPFAM" id="SSF55486">
    <property type="entry name" value="Metalloproteases ('zincins'), catalytic domain"/>
    <property type="match status" value="1"/>
</dbReference>
<dbReference type="EMBL" id="OC869265">
    <property type="protein sequence ID" value="CAD7634463.1"/>
    <property type="molecule type" value="Genomic_DNA"/>
</dbReference>
<dbReference type="GO" id="GO:0004222">
    <property type="term" value="F:metalloendopeptidase activity"/>
    <property type="evidence" value="ECO:0007669"/>
    <property type="project" value="InterPro"/>
</dbReference>
<feature type="domain" description="Peptidase M13 N-terminal" evidence="9">
    <location>
        <begin position="6"/>
        <end position="352"/>
    </location>
</feature>
<accession>A0A7R9L407</accession>
<dbReference type="GO" id="GO:0005886">
    <property type="term" value="C:plasma membrane"/>
    <property type="evidence" value="ECO:0007669"/>
    <property type="project" value="TreeGrafter"/>
</dbReference>
<reference evidence="10" key="1">
    <citation type="submission" date="2020-11" db="EMBL/GenBank/DDBJ databases">
        <authorList>
            <person name="Tran Van P."/>
        </authorList>
    </citation>
    <scope>NUCLEOTIDE SEQUENCE</scope>
</reference>
<proteinExistence type="inferred from homology"/>
<keyword evidence="6" id="KW-0862">Zinc</keyword>
<comment type="similarity">
    <text evidence="2">Belongs to the peptidase M13 family.</text>
</comment>
<dbReference type="CDD" id="cd08662">
    <property type="entry name" value="M13"/>
    <property type="match status" value="1"/>
</dbReference>
<dbReference type="PRINTS" id="PR00786">
    <property type="entry name" value="NEPRILYSIN"/>
</dbReference>
<dbReference type="InterPro" id="IPR008753">
    <property type="entry name" value="Peptidase_M13_N"/>
</dbReference>